<keyword evidence="2" id="KW-1185">Reference proteome</keyword>
<protein>
    <submittedName>
        <fullName evidence="1">Uncharacterized protein</fullName>
    </submittedName>
</protein>
<dbReference type="EMBL" id="JXTC01000359">
    <property type="protein sequence ID" value="PON60986.1"/>
    <property type="molecule type" value="Genomic_DNA"/>
</dbReference>
<accession>A0A2P5CIU9</accession>
<reference evidence="2" key="1">
    <citation type="submission" date="2016-06" db="EMBL/GenBank/DDBJ databases">
        <title>Parallel loss of symbiosis genes in relatives of nitrogen-fixing non-legume Parasponia.</title>
        <authorList>
            <person name="Van Velzen R."/>
            <person name="Holmer R."/>
            <person name="Bu F."/>
            <person name="Rutten L."/>
            <person name="Van Zeijl A."/>
            <person name="Liu W."/>
            <person name="Santuari L."/>
            <person name="Cao Q."/>
            <person name="Sharma T."/>
            <person name="Shen D."/>
            <person name="Roswanjaya Y."/>
            <person name="Wardhani T."/>
            <person name="Kalhor M.S."/>
            <person name="Jansen J."/>
            <person name="Van den Hoogen J."/>
            <person name="Gungor B."/>
            <person name="Hartog M."/>
            <person name="Hontelez J."/>
            <person name="Verver J."/>
            <person name="Yang W.-C."/>
            <person name="Schijlen E."/>
            <person name="Repin R."/>
            <person name="Schilthuizen M."/>
            <person name="Schranz E."/>
            <person name="Heidstra R."/>
            <person name="Miyata K."/>
            <person name="Fedorova E."/>
            <person name="Kohlen W."/>
            <person name="Bisseling T."/>
            <person name="Smit S."/>
            <person name="Geurts R."/>
        </authorList>
    </citation>
    <scope>NUCLEOTIDE SEQUENCE [LARGE SCALE GENOMIC DNA]</scope>
    <source>
        <strain evidence="2">cv. RG33-2</strain>
    </source>
</reference>
<organism evidence="1 2">
    <name type="scientific">Trema orientale</name>
    <name type="common">Charcoal tree</name>
    <name type="synonym">Celtis orientalis</name>
    <dbReference type="NCBI Taxonomy" id="63057"/>
    <lineage>
        <taxon>Eukaryota</taxon>
        <taxon>Viridiplantae</taxon>
        <taxon>Streptophyta</taxon>
        <taxon>Embryophyta</taxon>
        <taxon>Tracheophyta</taxon>
        <taxon>Spermatophyta</taxon>
        <taxon>Magnoliopsida</taxon>
        <taxon>eudicotyledons</taxon>
        <taxon>Gunneridae</taxon>
        <taxon>Pentapetalae</taxon>
        <taxon>rosids</taxon>
        <taxon>fabids</taxon>
        <taxon>Rosales</taxon>
        <taxon>Cannabaceae</taxon>
        <taxon>Trema</taxon>
    </lineage>
</organism>
<dbReference type="Proteomes" id="UP000237000">
    <property type="component" value="Unassembled WGS sequence"/>
</dbReference>
<gene>
    <name evidence="1" type="ORF">TorRG33x02_282960</name>
</gene>
<name>A0A2P5CIU9_TREOI</name>
<dbReference type="AlphaFoldDB" id="A0A2P5CIU9"/>
<dbReference type="InParanoid" id="A0A2P5CIU9"/>
<evidence type="ECO:0000313" key="1">
    <source>
        <dbReference type="EMBL" id="PON60986.1"/>
    </source>
</evidence>
<proteinExistence type="predicted"/>
<comment type="caution">
    <text evidence="1">The sequence shown here is derived from an EMBL/GenBank/DDBJ whole genome shotgun (WGS) entry which is preliminary data.</text>
</comment>
<sequence>MDGKSPTSDNKLVFNLIIWIIWQVNIRTEWR</sequence>
<evidence type="ECO:0000313" key="2">
    <source>
        <dbReference type="Proteomes" id="UP000237000"/>
    </source>
</evidence>